<dbReference type="SUPFAM" id="SSF46785">
    <property type="entry name" value="Winged helix' DNA-binding domain"/>
    <property type="match status" value="2"/>
</dbReference>
<feature type="compositionally biased region" description="Gly residues" evidence="4">
    <location>
        <begin position="1"/>
        <end position="20"/>
    </location>
</feature>
<dbReference type="SUPFAM" id="SSF54909">
    <property type="entry name" value="Dimeric alpha+beta barrel"/>
    <property type="match status" value="2"/>
</dbReference>
<feature type="domain" description="HTH asnC-type" evidence="5">
    <location>
        <begin position="233"/>
        <end position="293"/>
    </location>
</feature>
<dbReference type="Gene3D" id="1.10.10.10">
    <property type="entry name" value="Winged helix-like DNA-binding domain superfamily/Winged helix DNA-binding domain"/>
    <property type="match status" value="2"/>
</dbReference>
<evidence type="ECO:0000259" key="5">
    <source>
        <dbReference type="PROSITE" id="PS50956"/>
    </source>
</evidence>
<dbReference type="Pfam" id="PF13404">
    <property type="entry name" value="HTH_AsnC-type"/>
    <property type="match status" value="2"/>
</dbReference>
<dbReference type="InterPro" id="IPR019888">
    <property type="entry name" value="Tscrpt_reg_AsnC-like"/>
</dbReference>
<keyword evidence="7" id="KW-1185">Reference proteome</keyword>
<evidence type="ECO:0000256" key="4">
    <source>
        <dbReference type="SAM" id="MobiDB-lite"/>
    </source>
</evidence>
<keyword evidence="1" id="KW-0805">Transcription regulation</keyword>
<evidence type="ECO:0000256" key="2">
    <source>
        <dbReference type="ARBA" id="ARBA00023125"/>
    </source>
</evidence>
<dbReference type="InterPro" id="IPR019887">
    <property type="entry name" value="Tscrpt_reg_AsnC/Lrp_C"/>
</dbReference>
<gene>
    <name evidence="6" type="ORF">RM550_07445</name>
</gene>
<dbReference type="PANTHER" id="PTHR30154:SF34">
    <property type="entry name" value="TRANSCRIPTIONAL REGULATOR AZLB"/>
    <property type="match status" value="1"/>
</dbReference>
<proteinExistence type="predicted"/>
<dbReference type="PROSITE" id="PS50956">
    <property type="entry name" value="HTH_ASNC_2"/>
    <property type="match status" value="1"/>
</dbReference>
<protein>
    <submittedName>
        <fullName evidence="6">Lrp/AsnC family transcriptional regulator</fullName>
    </submittedName>
</protein>
<dbReference type="PRINTS" id="PR00033">
    <property type="entry name" value="HTHASNC"/>
</dbReference>
<dbReference type="EMBL" id="JAVRFE010000007">
    <property type="protein sequence ID" value="MDT0455572.1"/>
    <property type="molecule type" value="Genomic_DNA"/>
</dbReference>
<dbReference type="Proteomes" id="UP001180551">
    <property type="component" value="Unassembled WGS sequence"/>
</dbReference>
<dbReference type="Pfam" id="PF01037">
    <property type="entry name" value="AsnC_trans_reg"/>
    <property type="match status" value="1"/>
</dbReference>
<dbReference type="InterPro" id="IPR036388">
    <property type="entry name" value="WH-like_DNA-bd_sf"/>
</dbReference>
<keyword evidence="2" id="KW-0238">DNA-binding</keyword>
<evidence type="ECO:0000313" key="6">
    <source>
        <dbReference type="EMBL" id="MDT0455572.1"/>
    </source>
</evidence>
<dbReference type="SMART" id="SM00344">
    <property type="entry name" value="HTH_ASNC"/>
    <property type="match status" value="2"/>
</dbReference>
<accession>A0ABU2T384</accession>
<evidence type="ECO:0000313" key="7">
    <source>
        <dbReference type="Proteomes" id="UP001180551"/>
    </source>
</evidence>
<feature type="compositionally biased region" description="Gly residues" evidence="4">
    <location>
        <begin position="32"/>
        <end position="44"/>
    </location>
</feature>
<dbReference type="InterPro" id="IPR011008">
    <property type="entry name" value="Dimeric_a/b-barrel"/>
</dbReference>
<keyword evidence="3" id="KW-0804">Transcription</keyword>
<evidence type="ECO:0000256" key="1">
    <source>
        <dbReference type="ARBA" id="ARBA00023015"/>
    </source>
</evidence>
<dbReference type="PANTHER" id="PTHR30154">
    <property type="entry name" value="LEUCINE-RESPONSIVE REGULATORY PROTEIN"/>
    <property type="match status" value="1"/>
</dbReference>
<evidence type="ECO:0000256" key="3">
    <source>
        <dbReference type="ARBA" id="ARBA00023163"/>
    </source>
</evidence>
<dbReference type="InterPro" id="IPR036390">
    <property type="entry name" value="WH_DNA-bd_sf"/>
</dbReference>
<sequence>MKIDGKSGGGKSGGKAGGKTDGTFQGRTTGQPPGGSSGPGGPGSPGDPVGFDALDRRLVHALQLDGRAPFSRIAAVLGVSDQTVARRYTRHRTSGALKVLGLADAQALGDITWLVRVQCAPDAAVSVAEALARRTDTSWVSLMSGGTEIAAVCRAPSSDHSDALLLQKLPRTPSVVGVTAHCLLHEFFGGPQGLISKSGALTDAQIAELSPSPPNSPDPPSPAIPPAAVQLTLTDADRHLFDALARDGRTPLGELATVTGWSPSTVRRRLAELRADGVLYYDVDYDLRQFGYGVMVALWLSVAPAELAAAGEALAAHPEVAFACATTGPNNLFASVLCQGTEALYTYLTTRVAALPGVRAMESAPRIRHIKGPGPLFTPSPAAGRRR</sequence>
<comment type="caution">
    <text evidence="6">The sequence shown here is derived from an EMBL/GenBank/DDBJ whole genome shotgun (WGS) entry which is preliminary data.</text>
</comment>
<dbReference type="InterPro" id="IPR000485">
    <property type="entry name" value="AsnC-type_HTH_dom"/>
</dbReference>
<reference evidence="6" key="1">
    <citation type="submission" date="2024-05" db="EMBL/GenBank/DDBJ databases">
        <title>30 novel species of actinomycetes from the DSMZ collection.</title>
        <authorList>
            <person name="Nouioui I."/>
        </authorList>
    </citation>
    <scope>NUCLEOTIDE SEQUENCE</scope>
    <source>
        <strain evidence="6">DSM 41527</strain>
    </source>
</reference>
<name>A0ABU2T384_9ACTN</name>
<feature type="region of interest" description="Disordered" evidence="4">
    <location>
        <begin position="1"/>
        <end position="52"/>
    </location>
</feature>
<dbReference type="Gene3D" id="3.30.70.920">
    <property type="match status" value="2"/>
</dbReference>
<organism evidence="6 7">
    <name type="scientific">Streptomyces mooreae</name>
    <dbReference type="NCBI Taxonomy" id="3075523"/>
    <lineage>
        <taxon>Bacteria</taxon>
        <taxon>Bacillati</taxon>
        <taxon>Actinomycetota</taxon>
        <taxon>Actinomycetes</taxon>
        <taxon>Kitasatosporales</taxon>
        <taxon>Streptomycetaceae</taxon>
        <taxon>Streptomyces</taxon>
    </lineage>
</organism>